<evidence type="ECO:0008006" key="7">
    <source>
        <dbReference type="Google" id="ProtNLM"/>
    </source>
</evidence>
<sequence>MKMSSTQGPHSLAFRVMRLCRPSLHVEIPVRFDPSDLLFGEDLFDDPVAASHLPRLLADTVSATAPDGSTTSADPSDLSYRNRFLLQNPSDSLGLPGLLLLPQSFGAIYLGETFCSYISINNSSNFEVRDVTIKAEIQTERQRILLLDTSKSPVESIRAGGRYDFIVEHDVKELGAHTLVCTALYNDNDGERKYLPQYFKFMVANPLSVRTKVRVVKVGWFKLIECKFMIWHSYSHVEILKKMGQENSVFAFSISISLVGMCQLRPICGYIQHTTSDLPLWNICILRPLDNICLYDHVRSRLILTVLTILTLENHLPRSSDLSFCISHTFSVHDTKPFFLSQETTFLEASIENHTKSNLYMDQVDFEPAQNWNATILRGVDHHPESKQPMRLTDGYSLFDVFKPPILLRSGGGIHNFLYQLKLSSDGSPLPKVEGSNVLGKLQITWRTNLGEPGRLQTQQILGSAIAQKDIELRAVEVPSIIMLEKPFVVRLNLANQTDKVLGPFEVWVSQSDSLDEKAIVVNGLLTMHLAQVEAFSSSEFELHGVQKITGITVFDTREKRTYDSLLELEYSFVPFLLYQLCYNIGKAHICCVN</sequence>
<dbReference type="GO" id="GO:1990072">
    <property type="term" value="C:TRAPPIII protein complex"/>
    <property type="evidence" value="ECO:0007669"/>
    <property type="project" value="TreeGrafter"/>
</dbReference>
<reference evidence="5 6" key="1">
    <citation type="submission" date="2020-09" db="EMBL/GenBank/DDBJ databases">
        <title>De no assembly of potato wild relative species, Solanum commersonii.</title>
        <authorList>
            <person name="Cho K."/>
        </authorList>
    </citation>
    <scope>NUCLEOTIDE SEQUENCE [LARGE SCALE GENOMIC DNA]</scope>
    <source>
        <strain evidence="5">LZ3.2</strain>
        <tissue evidence="5">Leaf</tissue>
    </source>
</reference>
<dbReference type="AlphaFoldDB" id="A0A9J5WU52"/>
<dbReference type="PANTHER" id="PTHR13134:SF3">
    <property type="entry name" value="TRAFFICKING PROTEIN PARTICLE COMPLEX SUBUNIT 13"/>
    <property type="match status" value="1"/>
</dbReference>
<keyword evidence="6" id="KW-1185">Reference proteome</keyword>
<dbReference type="InterPro" id="IPR055428">
    <property type="entry name" value="TRAPPC13_C"/>
</dbReference>
<evidence type="ECO:0000313" key="5">
    <source>
        <dbReference type="EMBL" id="KAG5579282.1"/>
    </source>
</evidence>
<comment type="similarity">
    <text evidence="1">Belongs to the TRAPPC13 family.</text>
</comment>
<dbReference type="InterPro" id="IPR010378">
    <property type="entry name" value="TRAPPC13"/>
</dbReference>
<protein>
    <recommendedName>
        <fullName evidence="7">Trafficking protein particle complex subunit 13</fullName>
    </recommendedName>
</protein>
<feature type="domain" description="Trafficking protein particle complex subunit 13 middle" evidence="4">
    <location>
        <begin position="342"/>
        <end position="461"/>
    </location>
</feature>
<gene>
    <name evidence="5" type="ORF">H5410_049909</name>
</gene>
<evidence type="ECO:0000259" key="3">
    <source>
        <dbReference type="Pfam" id="PF23643"/>
    </source>
</evidence>
<dbReference type="Pfam" id="PF23647">
    <property type="entry name" value="TRAPPC13_M"/>
    <property type="match status" value="1"/>
</dbReference>
<dbReference type="InterPro" id="IPR055429">
    <property type="entry name" value="TRAPPC13_M"/>
</dbReference>
<evidence type="ECO:0000259" key="2">
    <source>
        <dbReference type="Pfam" id="PF06159"/>
    </source>
</evidence>
<accession>A0A9J5WU52</accession>
<dbReference type="OrthoDB" id="10250284at2759"/>
<dbReference type="Pfam" id="PF06159">
    <property type="entry name" value="TRAPPC13_N"/>
    <property type="match status" value="1"/>
</dbReference>
<evidence type="ECO:0000256" key="1">
    <source>
        <dbReference type="ARBA" id="ARBA00010785"/>
    </source>
</evidence>
<evidence type="ECO:0000313" key="6">
    <source>
        <dbReference type="Proteomes" id="UP000824120"/>
    </source>
</evidence>
<dbReference type="Pfam" id="PF23643">
    <property type="entry name" value="TRAPPC13_C"/>
    <property type="match status" value="1"/>
</dbReference>
<name>A0A9J5WU52_SOLCO</name>
<evidence type="ECO:0000259" key="4">
    <source>
        <dbReference type="Pfam" id="PF23647"/>
    </source>
</evidence>
<organism evidence="5 6">
    <name type="scientific">Solanum commersonii</name>
    <name type="common">Commerson's wild potato</name>
    <name type="synonym">Commerson's nightshade</name>
    <dbReference type="NCBI Taxonomy" id="4109"/>
    <lineage>
        <taxon>Eukaryota</taxon>
        <taxon>Viridiplantae</taxon>
        <taxon>Streptophyta</taxon>
        <taxon>Embryophyta</taxon>
        <taxon>Tracheophyta</taxon>
        <taxon>Spermatophyta</taxon>
        <taxon>Magnoliopsida</taxon>
        <taxon>eudicotyledons</taxon>
        <taxon>Gunneridae</taxon>
        <taxon>Pentapetalae</taxon>
        <taxon>asterids</taxon>
        <taxon>lamiids</taxon>
        <taxon>Solanales</taxon>
        <taxon>Solanaceae</taxon>
        <taxon>Solanoideae</taxon>
        <taxon>Solaneae</taxon>
        <taxon>Solanum</taxon>
    </lineage>
</organism>
<dbReference type="EMBL" id="JACXVP010000010">
    <property type="protein sequence ID" value="KAG5579282.1"/>
    <property type="molecule type" value="Genomic_DNA"/>
</dbReference>
<feature type="domain" description="Trafficking protein particle complex subunit 13 N-terminal" evidence="2">
    <location>
        <begin position="10"/>
        <end position="203"/>
    </location>
</feature>
<feature type="domain" description="Trafficking protein particle complex subunit 13 C-terminal" evidence="3">
    <location>
        <begin position="479"/>
        <end position="564"/>
    </location>
</feature>
<proteinExistence type="inferred from homology"/>
<comment type="caution">
    <text evidence="5">The sequence shown here is derived from an EMBL/GenBank/DDBJ whole genome shotgun (WGS) entry which is preliminary data.</text>
</comment>
<dbReference type="PANTHER" id="PTHR13134">
    <property type="entry name" value="TRAFFICKING PROTEIN PARTICLE COMPLEX SUBUNIT 13"/>
    <property type="match status" value="1"/>
</dbReference>
<dbReference type="Proteomes" id="UP000824120">
    <property type="component" value="Chromosome 10"/>
</dbReference>
<dbReference type="InterPro" id="IPR055427">
    <property type="entry name" value="TRAPPC13_N"/>
</dbReference>